<evidence type="ECO:0000256" key="3">
    <source>
        <dbReference type="ARBA" id="ARBA00023015"/>
    </source>
</evidence>
<dbReference type="Gene3D" id="1.10.10.10">
    <property type="entry name" value="Winged helix-like DNA-binding domain superfamily/Winged helix DNA-binding domain"/>
    <property type="match status" value="1"/>
</dbReference>
<evidence type="ECO:0000259" key="8">
    <source>
        <dbReference type="PROSITE" id="PS50110"/>
    </source>
</evidence>
<evidence type="ECO:0000256" key="6">
    <source>
        <dbReference type="PROSITE-ProRule" id="PRU00169"/>
    </source>
</evidence>
<protein>
    <submittedName>
        <fullName evidence="10">DNA-binding response regulator</fullName>
    </submittedName>
</protein>
<dbReference type="PANTHER" id="PTHR48111">
    <property type="entry name" value="REGULATOR OF RPOS"/>
    <property type="match status" value="1"/>
</dbReference>
<reference evidence="10 11" key="1">
    <citation type="submission" date="2018-05" db="EMBL/GenBank/DDBJ databases">
        <title>complete genome sequence of Aquabacterium olei NBRC 110486.</title>
        <authorList>
            <person name="Tang B."/>
            <person name="Chang J."/>
            <person name="Zhang L."/>
            <person name="Yang H."/>
        </authorList>
    </citation>
    <scope>NUCLEOTIDE SEQUENCE [LARGE SCALE GENOMIC DNA]</scope>
    <source>
        <strain evidence="10 11">NBRC 110486</strain>
    </source>
</reference>
<proteinExistence type="predicted"/>
<dbReference type="SMART" id="SM00448">
    <property type="entry name" value="REC"/>
    <property type="match status" value="1"/>
</dbReference>
<feature type="domain" description="OmpR/PhoB-type" evidence="9">
    <location>
        <begin position="131"/>
        <end position="229"/>
    </location>
</feature>
<dbReference type="PROSITE" id="PS51755">
    <property type="entry name" value="OMPR_PHOB"/>
    <property type="match status" value="1"/>
</dbReference>
<dbReference type="OrthoDB" id="8927943at2"/>
<sequence>MTSVQAKILVVENDIKTGDHYRLGLSEAGFAVDLAKSGIEALKLASLQMFDLLIIDTALKGMTGCELLQALRRQDSLIPVLFLNGRDHHECRVNTLQRGVEDFLKKPFSFSELLCSIRTILRGRTVDASSLPSICIGDLELDLLRRRVHRAGTHIDLTPKEFGLLELLMRRQGEVLPRSLIASQVWDMPFGSDTNVIDVAVRRLRLKIDEGQETKMIFTVRGMGYMLEAPEQ</sequence>
<dbReference type="CDD" id="cd00383">
    <property type="entry name" value="trans_reg_C"/>
    <property type="match status" value="1"/>
</dbReference>
<evidence type="ECO:0000256" key="2">
    <source>
        <dbReference type="ARBA" id="ARBA00023012"/>
    </source>
</evidence>
<dbReference type="GO" id="GO:0006355">
    <property type="term" value="P:regulation of DNA-templated transcription"/>
    <property type="evidence" value="ECO:0007669"/>
    <property type="project" value="InterPro"/>
</dbReference>
<dbReference type="FunFam" id="1.10.10.10:FF:000005">
    <property type="entry name" value="Two-component system response regulator"/>
    <property type="match status" value="1"/>
</dbReference>
<evidence type="ECO:0000256" key="7">
    <source>
        <dbReference type="PROSITE-ProRule" id="PRU01091"/>
    </source>
</evidence>
<evidence type="ECO:0000256" key="5">
    <source>
        <dbReference type="ARBA" id="ARBA00023163"/>
    </source>
</evidence>
<dbReference type="EMBL" id="CP029210">
    <property type="protein sequence ID" value="AWI53420.1"/>
    <property type="molecule type" value="Genomic_DNA"/>
</dbReference>
<evidence type="ECO:0000256" key="1">
    <source>
        <dbReference type="ARBA" id="ARBA00022553"/>
    </source>
</evidence>
<organism evidence="10 11">
    <name type="scientific">Aquabacterium olei</name>
    <dbReference type="NCBI Taxonomy" id="1296669"/>
    <lineage>
        <taxon>Bacteria</taxon>
        <taxon>Pseudomonadati</taxon>
        <taxon>Pseudomonadota</taxon>
        <taxon>Betaproteobacteria</taxon>
        <taxon>Burkholderiales</taxon>
        <taxon>Aquabacterium</taxon>
    </lineage>
</organism>
<keyword evidence="4 7" id="KW-0238">DNA-binding</keyword>
<gene>
    <name evidence="10" type="ORF">DEH84_08220</name>
</gene>
<dbReference type="InterPro" id="IPR001867">
    <property type="entry name" value="OmpR/PhoB-type_DNA-bd"/>
</dbReference>
<dbReference type="SMART" id="SM00862">
    <property type="entry name" value="Trans_reg_C"/>
    <property type="match status" value="1"/>
</dbReference>
<dbReference type="KEGG" id="aon:DEH84_08220"/>
<keyword evidence="1 6" id="KW-0597">Phosphoprotein</keyword>
<dbReference type="AlphaFoldDB" id="A0A2U8FR34"/>
<feature type="domain" description="Response regulatory" evidence="8">
    <location>
        <begin position="7"/>
        <end position="121"/>
    </location>
</feature>
<dbReference type="Proteomes" id="UP000244892">
    <property type="component" value="Chromosome"/>
</dbReference>
<dbReference type="InterPro" id="IPR011006">
    <property type="entry name" value="CheY-like_superfamily"/>
</dbReference>
<evidence type="ECO:0000313" key="11">
    <source>
        <dbReference type="Proteomes" id="UP000244892"/>
    </source>
</evidence>
<dbReference type="Pfam" id="PF00486">
    <property type="entry name" value="Trans_reg_C"/>
    <property type="match status" value="1"/>
</dbReference>
<keyword evidence="5" id="KW-0804">Transcription</keyword>
<dbReference type="Pfam" id="PF00072">
    <property type="entry name" value="Response_reg"/>
    <property type="match status" value="1"/>
</dbReference>
<name>A0A2U8FR34_9BURK</name>
<evidence type="ECO:0000313" key="10">
    <source>
        <dbReference type="EMBL" id="AWI53420.1"/>
    </source>
</evidence>
<dbReference type="GO" id="GO:0032993">
    <property type="term" value="C:protein-DNA complex"/>
    <property type="evidence" value="ECO:0007669"/>
    <property type="project" value="TreeGrafter"/>
</dbReference>
<keyword evidence="2" id="KW-0902">Two-component regulatory system</keyword>
<dbReference type="PANTHER" id="PTHR48111:SF41">
    <property type="entry name" value="TRANSCRIPTIONAL REGULATORY PROTEIN CUSR-RELATED"/>
    <property type="match status" value="1"/>
</dbReference>
<accession>A0A2U8FR34</accession>
<keyword evidence="3" id="KW-0805">Transcription regulation</keyword>
<dbReference type="SUPFAM" id="SSF52172">
    <property type="entry name" value="CheY-like"/>
    <property type="match status" value="1"/>
</dbReference>
<dbReference type="InterPro" id="IPR039420">
    <property type="entry name" value="WalR-like"/>
</dbReference>
<evidence type="ECO:0000259" key="9">
    <source>
        <dbReference type="PROSITE" id="PS51755"/>
    </source>
</evidence>
<dbReference type="GO" id="GO:0000976">
    <property type="term" value="F:transcription cis-regulatory region binding"/>
    <property type="evidence" value="ECO:0007669"/>
    <property type="project" value="TreeGrafter"/>
</dbReference>
<evidence type="ECO:0000256" key="4">
    <source>
        <dbReference type="ARBA" id="ARBA00023125"/>
    </source>
</evidence>
<dbReference type="GO" id="GO:0000156">
    <property type="term" value="F:phosphorelay response regulator activity"/>
    <property type="evidence" value="ECO:0007669"/>
    <property type="project" value="TreeGrafter"/>
</dbReference>
<dbReference type="InterPro" id="IPR001789">
    <property type="entry name" value="Sig_transdc_resp-reg_receiver"/>
</dbReference>
<feature type="modified residue" description="4-aspartylphosphate" evidence="6">
    <location>
        <position position="56"/>
    </location>
</feature>
<keyword evidence="11" id="KW-1185">Reference proteome</keyword>
<dbReference type="Gene3D" id="3.40.50.2300">
    <property type="match status" value="1"/>
</dbReference>
<dbReference type="PROSITE" id="PS50110">
    <property type="entry name" value="RESPONSE_REGULATORY"/>
    <property type="match status" value="1"/>
</dbReference>
<dbReference type="InterPro" id="IPR036388">
    <property type="entry name" value="WH-like_DNA-bd_sf"/>
</dbReference>
<dbReference type="GO" id="GO:0005829">
    <property type="term" value="C:cytosol"/>
    <property type="evidence" value="ECO:0007669"/>
    <property type="project" value="TreeGrafter"/>
</dbReference>
<feature type="DNA-binding region" description="OmpR/PhoB-type" evidence="7">
    <location>
        <begin position="131"/>
        <end position="229"/>
    </location>
</feature>